<name>A0A5A9NAG6_9TELE</name>
<dbReference type="AlphaFoldDB" id="A0A5A9NAG6"/>
<evidence type="ECO:0000256" key="3">
    <source>
        <dbReference type="ARBA" id="ARBA00023134"/>
    </source>
</evidence>
<accession>A0A5A9NAG6</accession>
<proteinExistence type="inferred from homology"/>
<protein>
    <recommendedName>
        <fullName evidence="4">AIG1-type G domain-containing protein</fullName>
    </recommendedName>
</protein>
<dbReference type="InterPro" id="IPR027417">
    <property type="entry name" value="P-loop_NTPase"/>
</dbReference>
<reference evidence="5 6" key="1">
    <citation type="journal article" date="2019" name="Mol. Ecol. Resour.">
        <title>Chromosome-level genome assembly of Triplophysa tibetana, a fish adapted to the harsh high-altitude environment of the Tibetan Plateau.</title>
        <authorList>
            <person name="Yang X."/>
            <person name="Liu H."/>
            <person name="Ma Z."/>
            <person name="Zou Y."/>
            <person name="Zou M."/>
            <person name="Mao Y."/>
            <person name="Li X."/>
            <person name="Wang H."/>
            <person name="Chen T."/>
            <person name="Wang W."/>
            <person name="Yang R."/>
        </authorList>
    </citation>
    <scope>NUCLEOTIDE SEQUENCE [LARGE SCALE GENOMIC DNA]</scope>
    <source>
        <strain evidence="5">TTIB1903HZAU</strain>
        <tissue evidence="5">Muscle</tissue>
    </source>
</reference>
<evidence type="ECO:0000259" key="4">
    <source>
        <dbReference type="Pfam" id="PF04548"/>
    </source>
</evidence>
<feature type="domain" description="AIG1-type G" evidence="4">
    <location>
        <begin position="3"/>
        <end position="104"/>
    </location>
</feature>
<evidence type="ECO:0000256" key="1">
    <source>
        <dbReference type="ARBA" id="ARBA00008535"/>
    </source>
</evidence>
<dbReference type="PANTHER" id="PTHR10903">
    <property type="entry name" value="GTPASE, IMAP FAMILY MEMBER-RELATED"/>
    <property type="match status" value="1"/>
</dbReference>
<keyword evidence="3" id="KW-0342">GTP-binding</keyword>
<dbReference type="InterPro" id="IPR045058">
    <property type="entry name" value="GIMA/IAN/Toc"/>
</dbReference>
<evidence type="ECO:0000256" key="2">
    <source>
        <dbReference type="ARBA" id="ARBA00022741"/>
    </source>
</evidence>
<keyword evidence="6" id="KW-1185">Reference proteome</keyword>
<dbReference type="Gene3D" id="3.40.50.300">
    <property type="entry name" value="P-loop containing nucleotide triphosphate hydrolases"/>
    <property type="match status" value="2"/>
</dbReference>
<evidence type="ECO:0000313" key="6">
    <source>
        <dbReference type="Proteomes" id="UP000324632"/>
    </source>
</evidence>
<dbReference type="Pfam" id="PF04548">
    <property type="entry name" value="AIG1"/>
    <property type="match status" value="1"/>
</dbReference>
<dbReference type="Proteomes" id="UP000324632">
    <property type="component" value="Chromosome 21"/>
</dbReference>
<comment type="caution">
    <text evidence="5">The sequence shown here is derived from an EMBL/GenBank/DDBJ whole genome shotgun (WGS) entry which is preliminary data.</text>
</comment>
<organism evidence="5 6">
    <name type="scientific">Triplophysa tibetana</name>
    <dbReference type="NCBI Taxonomy" id="1572043"/>
    <lineage>
        <taxon>Eukaryota</taxon>
        <taxon>Metazoa</taxon>
        <taxon>Chordata</taxon>
        <taxon>Craniata</taxon>
        <taxon>Vertebrata</taxon>
        <taxon>Euteleostomi</taxon>
        <taxon>Actinopterygii</taxon>
        <taxon>Neopterygii</taxon>
        <taxon>Teleostei</taxon>
        <taxon>Ostariophysi</taxon>
        <taxon>Cypriniformes</taxon>
        <taxon>Nemacheilidae</taxon>
        <taxon>Triplophysa</taxon>
    </lineage>
</organism>
<dbReference type="EMBL" id="SOYY01000021">
    <property type="protein sequence ID" value="KAA0706363.1"/>
    <property type="molecule type" value="Genomic_DNA"/>
</dbReference>
<keyword evidence="2" id="KW-0547">Nucleotide-binding</keyword>
<gene>
    <name evidence="5" type="ORF">E1301_Tti020414</name>
</gene>
<comment type="similarity">
    <text evidence="1">Belongs to the TRAFAC class TrmE-Era-EngA-EngB-Septin-like GTPase superfamily. AIG1/Toc34/Toc159-like paraseptin GTPase family. IAN subfamily.</text>
</comment>
<dbReference type="PANTHER" id="PTHR10903:SF170">
    <property type="entry name" value="GTPASE IMAP FAMILY MEMBER 7"/>
    <property type="match status" value="1"/>
</dbReference>
<sequence>MTLINCPHLLQHNLSSHHITQTLRECVSLSHPGPHVIILIFKHDDECSREDQEHVEIILNSFSDSVYEHILVLTTHHSPHTHVNDNIQEIIDKCLDRHYRLEKNSSPGDLKETLEHFVQSNGDCFLVCADSQSFTMTKQTVESESAVDASVSDFLTFSTESQRLIGLCGGRYRVLGLKEDEESKQIPDLLEYIENMKTEPYSLQMFVRAQEMRVRRETEQKYEE</sequence>
<evidence type="ECO:0000313" key="5">
    <source>
        <dbReference type="EMBL" id="KAA0706363.1"/>
    </source>
</evidence>
<dbReference type="InterPro" id="IPR006703">
    <property type="entry name" value="G_AIG1"/>
</dbReference>
<dbReference type="GO" id="GO:0005525">
    <property type="term" value="F:GTP binding"/>
    <property type="evidence" value="ECO:0007669"/>
    <property type="project" value="UniProtKB-KW"/>
</dbReference>